<accession>A0A1E7N8G5</accession>
<reference evidence="1" key="1">
    <citation type="journal article" date="2014" name="Int. J. Syst. Evol. Microbiol.">
        <title>Complete genome sequence of Corynebacterium casei LMG S-19264T (=DSM 44701T), isolated from a smear-ripened cheese.</title>
        <authorList>
            <consortium name="US DOE Joint Genome Institute (JGI-PGF)"/>
            <person name="Walter F."/>
            <person name="Albersmeier A."/>
            <person name="Kalinowski J."/>
            <person name="Ruckert C."/>
        </authorList>
    </citation>
    <scope>NUCLEOTIDE SEQUENCE</scope>
    <source>
        <strain evidence="1">JCM 4434</strain>
    </source>
</reference>
<accession>A0A8H9I3H1</accession>
<dbReference type="Proteomes" id="UP000610124">
    <property type="component" value="Unassembled WGS sequence"/>
</dbReference>
<reference evidence="3" key="3">
    <citation type="submission" date="2016-08" db="EMBL/GenBank/DDBJ databases">
        <title>Sequencing, assembly and comparative genomics of S. aureofaciens ATCC 10762.</title>
        <authorList>
            <person name="Gradnigo J.S."/>
            <person name="Johnson N."/>
            <person name="Somerville G.A."/>
        </authorList>
    </citation>
    <scope>NUCLEOTIDE SEQUENCE [LARGE SCALE GENOMIC DNA]</scope>
    <source>
        <strain evidence="3">ATCC 10762 / DSM 40127 / CCM 3239 / JCM 4008 / LMG 5968 / NBRC 12843 / NCIMB 8234 / A-377</strain>
    </source>
</reference>
<keyword evidence="3" id="KW-1185">Reference proteome</keyword>
<evidence type="ECO:0000313" key="2">
    <source>
        <dbReference type="EMBL" id="OEV36990.1"/>
    </source>
</evidence>
<gene>
    <name evidence="1" type="ORF">GCM10010502_67320</name>
    <name evidence="2" type="ORF">HS99_0003930</name>
</gene>
<dbReference type="Gene3D" id="3.10.450.50">
    <property type="match status" value="1"/>
</dbReference>
<dbReference type="RefSeq" id="WP_030557223.1">
    <property type="nucleotide sequence ID" value="NZ_BMUB01000029.1"/>
</dbReference>
<dbReference type="Proteomes" id="UP000037395">
    <property type="component" value="Unassembled WGS sequence"/>
</dbReference>
<dbReference type="InterPro" id="IPR032710">
    <property type="entry name" value="NTF2-like_dom_sf"/>
</dbReference>
<dbReference type="KEGG" id="kau:B6264_25085"/>
<dbReference type="AlphaFoldDB" id="A0A1E7N8G5"/>
<organism evidence="2 3">
    <name type="scientific">Kitasatospora aureofaciens</name>
    <name type="common">Streptomyces aureofaciens</name>
    <dbReference type="NCBI Taxonomy" id="1894"/>
    <lineage>
        <taxon>Bacteria</taxon>
        <taxon>Bacillati</taxon>
        <taxon>Actinomycetota</taxon>
        <taxon>Actinomycetes</taxon>
        <taxon>Kitasatosporales</taxon>
        <taxon>Streptomycetaceae</taxon>
        <taxon>Kitasatospora</taxon>
    </lineage>
</organism>
<dbReference type="OrthoDB" id="117331at2"/>
<reference evidence="2 3" key="2">
    <citation type="submission" date="2014-07" db="EMBL/GenBank/DDBJ databases">
        <authorList>
            <person name="Zhang J.E."/>
            <person name="Yang H."/>
            <person name="Guo J."/>
            <person name="Deng Z."/>
            <person name="Luo H."/>
            <person name="Luo M."/>
            <person name="Zhao B."/>
        </authorList>
    </citation>
    <scope>NUCLEOTIDE SEQUENCE [LARGE SCALE GENOMIC DNA]</scope>
    <source>
        <strain evidence="2">ATCC 10762</strain>
        <strain evidence="3">ATCC 10762 / DSM 40127 / CCM 3239 / JCM 4008 / LMG 5968 / NBRC 12843 / NCIMB 8234 / A-377</strain>
    </source>
</reference>
<dbReference type="EMBL" id="JPRF03000021">
    <property type="protein sequence ID" value="OEV36990.1"/>
    <property type="molecule type" value="Genomic_DNA"/>
</dbReference>
<evidence type="ECO:0008006" key="4">
    <source>
        <dbReference type="Google" id="ProtNLM"/>
    </source>
</evidence>
<protein>
    <recommendedName>
        <fullName evidence="4">SnoaL-like domain-containing protein</fullName>
    </recommendedName>
</protein>
<reference evidence="1" key="5">
    <citation type="submission" date="2020-09" db="EMBL/GenBank/DDBJ databases">
        <authorList>
            <person name="Sun Q."/>
            <person name="Ohkuma M."/>
        </authorList>
    </citation>
    <scope>NUCLEOTIDE SEQUENCE</scope>
    <source>
        <strain evidence="1">JCM 4434</strain>
    </source>
</reference>
<evidence type="ECO:0000313" key="1">
    <source>
        <dbReference type="EMBL" id="GGV03145.1"/>
    </source>
</evidence>
<reference evidence="2" key="4">
    <citation type="submission" date="2016-08" db="EMBL/GenBank/DDBJ databases">
        <title>Sequencing, Assembly and Comparative Genomics of S. aureofaciens ATCC 10762.</title>
        <authorList>
            <person name="Gradnigo J.S."/>
            <person name="Johnson N."/>
            <person name="Somerville G.A."/>
        </authorList>
    </citation>
    <scope>NUCLEOTIDE SEQUENCE [LARGE SCALE GENOMIC DNA]</scope>
    <source>
        <strain evidence="2">ATCC 10762</strain>
    </source>
</reference>
<dbReference type="EMBL" id="BMUB01000029">
    <property type="protein sequence ID" value="GGV03145.1"/>
    <property type="molecule type" value="Genomic_DNA"/>
</dbReference>
<dbReference type="SUPFAM" id="SSF54427">
    <property type="entry name" value="NTF2-like"/>
    <property type="match status" value="1"/>
</dbReference>
<comment type="caution">
    <text evidence="2">The sequence shown here is derived from an EMBL/GenBank/DDBJ whole genome shotgun (WGS) entry which is preliminary data.</text>
</comment>
<evidence type="ECO:0000313" key="3">
    <source>
        <dbReference type="Proteomes" id="UP000037395"/>
    </source>
</evidence>
<proteinExistence type="predicted"/>
<dbReference type="GeneID" id="97489632"/>
<name>A0A1E7N8G5_KITAU</name>
<sequence length="135" mass="14733">MTATITGHGGAPAWINDFLHEIDTLEFATAFATHLDQDTEMIFGTARVHGVEAIKDFFVKIDAPLVTTHEVIETWTVGDVLILRGEATVAKKTEPDTVVCAPFTHIFHLDRSDDAAPRIRSLHITAGPVDTDALL</sequence>